<evidence type="ECO:0000256" key="1">
    <source>
        <dbReference type="SAM" id="MobiDB-lite"/>
    </source>
</evidence>
<feature type="compositionally biased region" description="Basic and acidic residues" evidence="1">
    <location>
        <begin position="15"/>
        <end position="39"/>
    </location>
</feature>
<protein>
    <submittedName>
        <fullName evidence="2">Uncharacterized protein</fullName>
    </submittedName>
</protein>
<feature type="region of interest" description="Disordered" evidence="1">
    <location>
        <begin position="1"/>
        <end position="39"/>
    </location>
</feature>
<gene>
    <name evidence="2" type="ORF">TIFTF001_020336</name>
</gene>
<organism evidence="2 3">
    <name type="scientific">Ficus carica</name>
    <name type="common">Common fig</name>
    <dbReference type="NCBI Taxonomy" id="3494"/>
    <lineage>
        <taxon>Eukaryota</taxon>
        <taxon>Viridiplantae</taxon>
        <taxon>Streptophyta</taxon>
        <taxon>Embryophyta</taxon>
        <taxon>Tracheophyta</taxon>
        <taxon>Spermatophyta</taxon>
        <taxon>Magnoliopsida</taxon>
        <taxon>eudicotyledons</taxon>
        <taxon>Gunneridae</taxon>
        <taxon>Pentapetalae</taxon>
        <taxon>rosids</taxon>
        <taxon>fabids</taxon>
        <taxon>Rosales</taxon>
        <taxon>Moraceae</taxon>
        <taxon>Ficeae</taxon>
        <taxon>Ficus</taxon>
    </lineage>
</organism>
<comment type="caution">
    <text evidence="2">The sequence shown here is derived from an EMBL/GenBank/DDBJ whole genome shotgun (WGS) entry which is preliminary data.</text>
</comment>
<dbReference type="AlphaFoldDB" id="A0AA88AFV5"/>
<dbReference type="Proteomes" id="UP001187192">
    <property type="component" value="Unassembled WGS sequence"/>
</dbReference>
<dbReference type="EMBL" id="BTGU01000036">
    <property type="protein sequence ID" value="GMN51180.1"/>
    <property type="molecule type" value="Genomic_DNA"/>
</dbReference>
<reference evidence="2" key="1">
    <citation type="submission" date="2023-07" db="EMBL/GenBank/DDBJ databases">
        <title>draft genome sequence of fig (Ficus carica).</title>
        <authorList>
            <person name="Takahashi T."/>
            <person name="Nishimura K."/>
        </authorList>
    </citation>
    <scope>NUCLEOTIDE SEQUENCE</scope>
</reference>
<proteinExistence type="predicted"/>
<sequence>MASLGGESDGGGGWDDGRRRERGASRQGWQEKEKEVGRRDCWEERAAAAMG</sequence>
<evidence type="ECO:0000313" key="2">
    <source>
        <dbReference type="EMBL" id="GMN51180.1"/>
    </source>
</evidence>
<accession>A0AA88AFV5</accession>
<keyword evidence="3" id="KW-1185">Reference proteome</keyword>
<evidence type="ECO:0000313" key="3">
    <source>
        <dbReference type="Proteomes" id="UP001187192"/>
    </source>
</evidence>
<name>A0AA88AFV5_FICCA</name>